<protein>
    <submittedName>
        <fullName evidence="3">Bystin</fullName>
    </submittedName>
</protein>
<evidence type="ECO:0000313" key="3">
    <source>
        <dbReference type="EMBL" id="KAG9508481.1"/>
    </source>
</evidence>
<evidence type="ECO:0000256" key="1">
    <source>
        <dbReference type="ARBA" id="ARBA00007114"/>
    </source>
</evidence>
<dbReference type="Proteomes" id="UP000825002">
    <property type="component" value="Unassembled WGS sequence"/>
</dbReference>
<comment type="similarity">
    <text evidence="1">Belongs to the bystin family.</text>
</comment>
<comment type="caution">
    <text evidence="3">The sequence shown here is derived from an EMBL/GenBank/DDBJ whole genome shotgun (WGS) entry which is preliminary data.</text>
</comment>
<dbReference type="PANTHER" id="PTHR12821:SF0">
    <property type="entry name" value="BYSTIN"/>
    <property type="match status" value="1"/>
</dbReference>
<organism evidence="3 4">
    <name type="scientific">Fragariocoptes setiger</name>
    <dbReference type="NCBI Taxonomy" id="1670756"/>
    <lineage>
        <taxon>Eukaryota</taxon>
        <taxon>Metazoa</taxon>
        <taxon>Ecdysozoa</taxon>
        <taxon>Arthropoda</taxon>
        <taxon>Chelicerata</taxon>
        <taxon>Arachnida</taxon>
        <taxon>Acari</taxon>
        <taxon>Acariformes</taxon>
        <taxon>Trombidiformes</taxon>
        <taxon>Prostigmata</taxon>
        <taxon>Eupodina</taxon>
        <taxon>Eriophyoidea</taxon>
        <taxon>Phytoptidae</taxon>
        <taxon>Fragariocoptes</taxon>
    </lineage>
</organism>
<name>A0ABQ7S513_9ACAR</name>
<gene>
    <name evidence="3" type="primary">bysl</name>
    <name evidence="3" type="ORF">GZH46_03021</name>
</gene>
<proteinExistence type="inferred from homology"/>
<evidence type="ECO:0000256" key="2">
    <source>
        <dbReference type="SAM" id="MobiDB-lite"/>
    </source>
</evidence>
<feature type="region of interest" description="Disordered" evidence="2">
    <location>
        <begin position="292"/>
        <end position="317"/>
    </location>
</feature>
<feature type="compositionally biased region" description="Basic and acidic residues" evidence="2">
    <location>
        <begin position="292"/>
        <end position="301"/>
    </location>
</feature>
<dbReference type="EMBL" id="JAIFTH010001635">
    <property type="protein sequence ID" value="KAG9508481.1"/>
    <property type="molecule type" value="Genomic_DNA"/>
</dbReference>
<sequence length="317" mass="36378">MDEIDADTLIKIIEQKHEELESEFRPDDFNDGTRFVKNLDPKVSELYMGVREVLSKYRSGQLPKAFKVIPTLSNWEQILQITAPNKWTAASMFAATKLFSSNLREDMAQRFYNIILLPRIRDDIAEYKKLNHHLYQALLRSLYKPGAFFKGIILPLCEDSESGTLREAVIVASVLPKKHIPILHSAAALLKIAELPFSAYSCVFMHALITKNYALPIRVVGALVDYFVRLKDEPDLHLPVAWHQMLLAFCELYSGDMSDDQRNYLIDLIRVHTHHQVTSVIRSHILKASRRTHNDPIDRNNAKSPTHSIESMEIESK</sequence>
<keyword evidence="4" id="KW-1185">Reference proteome</keyword>
<evidence type="ECO:0000313" key="4">
    <source>
        <dbReference type="Proteomes" id="UP000825002"/>
    </source>
</evidence>
<dbReference type="InterPro" id="IPR007955">
    <property type="entry name" value="Bystin"/>
</dbReference>
<accession>A0ABQ7S513</accession>
<reference evidence="3 4" key="1">
    <citation type="submission" date="2020-10" db="EMBL/GenBank/DDBJ databases">
        <authorList>
            <person name="Klimov P.B."/>
            <person name="Dyachkov S.M."/>
            <person name="Chetverikov P.E."/>
        </authorList>
    </citation>
    <scope>NUCLEOTIDE SEQUENCE [LARGE SCALE GENOMIC DNA]</scope>
    <source>
        <strain evidence="3">BMOC 18-1129-001#AD2665</strain>
        <tissue evidence="3">Entire mites</tissue>
    </source>
</reference>
<dbReference type="Pfam" id="PF05291">
    <property type="entry name" value="Bystin"/>
    <property type="match status" value="1"/>
</dbReference>
<dbReference type="PANTHER" id="PTHR12821">
    <property type="entry name" value="BYSTIN"/>
    <property type="match status" value="1"/>
</dbReference>
<feature type="non-terminal residue" evidence="3">
    <location>
        <position position="1"/>
    </location>
</feature>